<dbReference type="GO" id="GO:0016989">
    <property type="term" value="F:sigma factor antagonist activity"/>
    <property type="evidence" value="ECO:0007669"/>
    <property type="project" value="TreeGrafter"/>
</dbReference>
<evidence type="ECO:0000259" key="2">
    <source>
        <dbReference type="Pfam" id="PF04773"/>
    </source>
</evidence>
<dbReference type="EMBL" id="BMKM01000004">
    <property type="protein sequence ID" value="GGE22336.1"/>
    <property type="molecule type" value="Genomic_DNA"/>
</dbReference>
<dbReference type="PANTHER" id="PTHR30273">
    <property type="entry name" value="PERIPLASMIC SIGNAL SENSOR AND SIGMA FACTOR ACTIVATOR FECR-RELATED"/>
    <property type="match status" value="1"/>
</dbReference>
<accession>A0A8H9G1U2</accession>
<dbReference type="Proteomes" id="UP000614460">
    <property type="component" value="Unassembled WGS sequence"/>
</dbReference>
<keyword evidence="5" id="KW-1185">Reference proteome</keyword>
<dbReference type="InterPro" id="IPR006860">
    <property type="entry name" value="FecR"/>
</dbReference>
<protein>
    <submittedName>
        <fullName evidence="4">Anti-sigma factor</fullName>
    </submittedName>
</protein>
<reference evidence="4" key="2">
    <citation type="submission" date="2020-09" db="EMBL/GenBank/DDBJ databases">
        <authorList>
            <person name="Sun Q."/>
            <person name="Zhou Y."/>
        </authorList>
    </citation>
    <scope>NUCLEOTIDE SEQUENCE</scope>
    <source>
        <strain evidence="4">CGMCC 1.15966</strain>
    </source>
</reference>
<dbReference type="Gene3D" id="2.60.120.1440">
    <property type="match status" value="1"/>
</dbReference>
<dbReference type="Pfam" id="PF16344">
    <property type="entry name" value="FecR_C"/>
    <property type="match status" value="1"/>
</dbReference>
<keyword evidence="1" id="KW-0472">Membrane</keyword>
<dbReference type="InterPro" id="IPR032508">
    <property type="entry name" value="FecR_C"/>
</dbReference>
<feature type="transmembrane region" description="Helical" evidence="1">
    <location>
        <begin position="81"/>
        <end position="99"/>
    </location>
</feature>
<dbReference type="RefSeq" id="WP_094280810.1">
    <property type="nucleotide sequence ID" value="NZ_BMKM01000004.1"/>
</dbReference>
<keyword evidence="1" id="KW-0812">Transmembrane</keyword>
<keyword evidence="1" id="KW-1133">Transmembrane helix</keyword>
<organism evidence="4 5">
    <name type="scientific">Sphingobacterium cellulitidis</name>
    <dbReference type="NCBI Taxonomy" id="1768011"/>
    <lineage>
        <taxon>Bacteria</taxon>
        <taxon>Pseudomonadati</taxon>
        <taxon>Bacteroidota</taxon>
        <taxon>Sphingobacteriia</taxon>
        <taxon>Sphingobacteriales</taxon>
        <taxon>Sphingobacteriaceae</taxon>
        <taxon>Sphingobacterium</taxon>
    </lineage>
</organism>
<gene>
    <name evidence="4" type="ORF">GCM10011516_20030</name>
</gene>
<comment type="caution">
    <text evidence="4">The sequence shown here is derived from an EMBL/GenBank/DDBJ whole genome shotgun (WGS) entry which is preliminary data.</text>
</comment>
<evidence type="ECO:0000313" key="5">
    <source>
        <dbReference type="Proteomes" id="UP000614460"/>
    </source>
</evidence>
<dbReference type="Pfam" id="PF04773">
    <property type="entry name" value="FecR"/>
    <property type="match status" value="1"/>
</dbReference>
<dbReference type="PIRSF" id="PIRSF018266">
    <property type="entry name" value="FecR"/>
    <property type="match status" value="1"/>
</dbReference>
<evidence type="ECO:0000256" key="1">
    <source>
        <dbReference type="SAM" id="Phobius"/>
    </source>
</evidence>
<dbReference type="Gene3D" id="3.55.50.30">
    <property type="match status" value="1"/>
</dbReference>
<dbReference type="PANTHER" id="PTHR30273:SF2">
    <property type="entry name" value="PROTEIN FECR"/>
    <property type="match status" value="1"/>
</dbReference>
<dbReference type="InterPro" id="IPR012373">
    <property type="entry name" value="Ferrdict_sens_TM"/>
</dbReference>
<dbReference type="AlphaFoldDB" id="A0A8H9G1U2"/>
<reference evidence="4" key="1">
    <citation type="journal article" date="2014" name="Int. J. Syst. Evol. Microbiol.">
        <title>Complete genome sequence of Corynebacterium casei LMG S-19264T (=DSM 44701T), isolated from a smear-ripened cheese.</title>
        <authorList>
            <consortium name="US DOE Joint Genome Institute (JGI-PGF)"/>
            <person name="Walter F."/>
            <person name="Albersmeier A."/>
            <person name="Kalinowski J."/>
            <person name="Ruckert C."/>
        </authorList>
    </citation>
    <scope>NUCLEOTIDE SEQUENCE</scope>
    <source>
        <strain evidence="4">CGMCC 1.15966</strain>
    </source>
</reference>
<name>A0A8H9G1U2_9SPHI</name>
<sequence length="378" mass="42553">MKDQSFYISKLLIKKHHSFLTKEEEEVLNTWLASNPKNQELANDLLEKAKSGVDLSIFEKFDEEAAFQSFQAKNKGRRFGFLPYAAAILFAIGLGYVFFLNKPEAADNRFTQIESVKHQNDVLPAGNGAYLFNEEGEQVQVEGNVVVQKNGDISSEKGESLLGKEDQPSMENTLVVPSARFFNLTLSDGTKVWINANSQLRFPSVFSAHERRVKVKGEVYFEVAKDAERPFYVESEGAEIKVLGTHFNVNSYSAFCKTTLAEGKVQVSNGKKTVELIPGEQAIISESKVDVGEANVEKDLAWKNNIFQFKGDNIVNIAKQLQNWYDLEISFSKEVSLTQTYTGEIKRDAKLSEVLNMLEYVSSLDFRIQGNKLLILNK</sequence>
<evidence type="ECO:0000259" key="3">
    <source>
        <dbReference type="Pfam" id="PF16344"/>
    </source>
</evidence>
<evidence type="ECO:0000313" key="4">
    <source>
        <dbReference type="EMBL" id="GGE22336.1"/>
    </source>
</evidence>
<feature type="domain" description="Protein FecR C-terminal" evidence="3">
    <location>
        <begin position="307"/>
        <end position="375"/>
    </location>
</feature>
<proteinExistence type="predicted"/>
<feature type="domain" description="FecR protein" evidence="2">
    <location>
        <begin position="179"/>
        <end position="266"/>
    </location>
</feature>